<sequence>MIPFWGFLTVIRGDLIVFFLNNANFTDQIGFHPKKGGTRNKLHFWTKFLASLFYHLLLDKQRGGICLYNCSECLGQFGSYPCVDPELLGCAPETLATADTDLFELSGDGDFRRSRIIPLKAEISNFALRATRDPQLHYA</sequence>
<proteinExistence type="predicted"/>
<dbReference type="EMBL" id="PEYT01000032">
    <property type="protein sequence ID" value="PIS22807.1"/>
    <property type="molecule type" value="Genomic_DNA"/>
</dbReference>
<protein>
    <submittedName>
        <fullName evidence="1">Uncharacterized protein</fullName>
    </submittedName>
</protein>
<reference evidence="2" key="1">
    <citation type="submission" date="2017-09" db="EMBL/GenBank/DDBJ databases">
        <title>Depth-based differentiation of microbial function through sediment-hosted aquifers and enrichment of novel symbionts in the deep terrestrial subsurface.</title>
        <authorList>
            <person name="Probst A.J."/>
            <person name="Ladd B."/>
            <person name="Jarett J.K."/>
            <person name="Geller-Mcgrath D.E."/>
            <person name="Sieber C.M.K."/>
            <person name="Emerson J.B."/>
            <person name="Anantharaman K."/>
            <person name="Thomas B.C."/>
            <person name="Malmstrom R."/>
            <person name="Stieglmeier M."/>
            <person name="Klingl A."/>
            <person name="Woyke T."/>
            <person name="Ryan C.M."/>
            <person name="Banfield J.F."/>
        </authorList>
    </citation>
    <scope>NUCLEOTIDE SEQUENCE [LARGE SCALE GENOMIC DNA]</scope>
</reference>
<evidence type="ECO:0000313" key="1">
    <source>
        <dbReference type="EMBL" id="PIS22807.1"/>
    </source>
</evidence>
<comment type="caution">
    <text evidence="1">The sequence shown here is derived from an EMBL/GenBank/DDBJ whole genome shotgun (WGS) entry which is preliminary data.</text>
</comment>
<evidence type="ECO:0000313" key="2">
    <source>
        <dbReference type="Proteomes" id="UP000230340"/>
    </source>
</evidence>
<accession>A0A2H0XCY8</accession>
<dbReference type="AlphaFoldDB" id="A0A2H0XCY8"/>
<organism evidence="1 2">
    <name type="scientific">candidate division WWE3 bacterium CG08_land_8_20_14_0_20_40_13</name>
    <dbReference type="NCBI Taxonomy" id="1975084"/>
    <lineage>
        <taxon>Bacteria</taxon>
        <taxon>Katanobacteria</taxon>
    </lineage>
</organism>
<gene>
    <name evidence="1" type="ORF">COT49_03525</name>
</gene>
<name>A0A2H0XCY8_UNCKA</name>
<dbReference type="Proteomes" id="UP000230340">
    <property type="component" value="Unassembled WGS sequence"/>
</dbReference>